<dbReference type="SUPFAM" id="SSF53098">
    <property type="entry name" value="Ribonuclease H-like"/>
    <property type="match status" value="1"/>
</dbReference>
<dbReference type="Proteomes" id="UP000320390">
    <property type="component" value="Chromosome"/>
</dbReference>
<dbReference type="NCBIfam" id="TIGR00573">
    <property type="entry name" value="dnaq"/>
    <property type="match status" value="1"/>
</dbReference>
<organism evidence="4 5">
    <name type="scientific">Saltatorellus ferox</name>
    <dbReference type="NCBI Taxonomy" id="2528018"/>
    <lineage>
        <taxon>Bacteria</taxon>
        <taxon>Pseudomonadati</taxon>
        <taxon>Planctomycetota</taxon>
        <taxon>Planctomycetia</taxon>
        <taxon>Planctomycetia incertae sedis</taxon>
        <taxon>Saltatorellus</taxon>
    </lineage>
</organism>
<dbReference type="GO" id="GO:0003677">
    <property type="term" value="F:DNA binding"/>
    <property type="evidence" value="ECO:0007669"/>
    <property type="project" value="InterPro"/>
</dbReference>
<feature type="domain" description="Exonuclease" evidence="3">
    <location>
        <begin position="6"/>
        <end position="171"/>
    </location>
</feature>
<evidence type="ECO:0000256" key="2">
    <source>
        <dbReference type="ARBA" id="ARBA00026073"/>
    </source>
</evidence>
<gene>
    <name evidence="4" type="primary">polC_1</name>
    <name evidence="4" type="ORF">Poly30_11410</name>
</gene>
<dbReference type="RefSeq" id="WP_419190999.1">
    <property type="nucleotide sequence ID" value="NZ_CP036434.1"/>
</dbReference>
<dbReference type="InterPro" id="IPR013520">
    <property type="entry name" value="Ribonucl_H"/>
</dbReference>
<dbReference type="AlphaFoldDB" id="A0A518ENH7"/>
<comment type="subunit">
    <text evidence="2">DNA polymerase III contains a core (composed of alpha, epsilon and theta chains) that associates with a tau subunit. This core dimerizes to form the POLIII' complex. PolIII' associates with the gamma complex (composed of gamma, delta, delta', psi and chi chains) and with the beta chain to form the complete DNA polymerase III complex.</text>
</comment>
<evidence type="ECO:0000256" key="1">
    <source>
        <dbReference type="ARBA" id="ARBA00025483"/>
    </source>
</evidence>
<dbReference type="GO" id="GO:0008408">
    <property type="term" value="F:3'-5' exonuclease activity"/>
    <property type="evidence" value="ECO:0007669"/>
    <property type="project" value="TreeGrafter"/>
</dbReference>
<dbReference type="SMART" id="SM00479">
    <property type="entry name" value="EXOIII"/>
    <property type="match status" value="1"/>
</dbReference>
<dbReference type="CDD" id="cd06127">
    <property type="entry name" value="DEDDh"/>
    <property type="match status" value="1"/>
</dbReference>
<dbReference type="Pfam" id="PF13280">
    <property type="entry name" value="WYL"/>
    <property type="match status" value="1"/>
</dbReference>
<dbReference type="GO" id="GO:0045004">
    <property type="term" value="P:DNA replication proofreading"/>
    <property type="evidence" value="ECO:0007669"/>
    <property type="project" value="TreeGrafter"/>
</dbReference>
<dbReference type="FunFam" id="3.30.420.10:FF:000045">
    <property type="entry name" value="3'-5' exonuclease DinG"/>
    <property type="match status" value="1"/>
</dbReference>
<name>A0A518ENH7_9BACT</name>
<keyword evidence="5" id="KW-1185">Reference proteome</keyword>
<dbReference type="PANTHER" id="PTHR30231">
    <property type="entry name" value="DNA POLYMERASE III SUBUNIT EPSILON"/>
    <property type="match status" value="1"/>
</dbReference>
<keyword evidence="4" id="KW-0548">Nucleotidyltransferase</keyword>
<dbReference type="EMBL" id="CP036434">
    <property type="protein sequence ID" value="QDV05642.1"/>
    <property type="molecule type" value="Genomic_DNA"/>
</dbReference>
<evidence type="ECO:0000313" key="5">
    <source>
        <dbReference type="Proteomes" id="UP000320390"/>
    </source>
</evidence>
<reference evidence="4 5" key="1">
    <citation type="submission" date="2019-02" db="EMBL/GenBank/DDBJ databases">
        <title>Deep-cultivation of Planctomycetes and their phenomic and genomic characterization uncovers novel biology.</title>
        <authorList>
            <person name="Wiegand S."/>
            <person name="Jogler M."/>
            <person name="Boedeker C."/>
            <person name="Pinto D."/>
            <person name="Vollmers J."/>
            <person name="Rivas-Marin E."/>
            <person name="Kohn T."/>
            <person name="Peeters S.H."/>
            <person name="Heuer A."/>
            <person name="Rast P."/>
            <person name="Oberbeckmann S."/>
            <person name="Bunk B."/>
            <person name="Jeske O."/>
            <person name="Meyerdierks A."/>
            <person name="Storesund J.E."/>
            <person name="Kallscheuer N."/>
            <person name="Luecker S."/>
            <person name="Lage O.M."/>
            <person name="Pohl T."/>
            <person name="Merkel B.J."/>
            <person name="Hornburger P."/>
            <person name="Mueller R.-W."/>
            <person name="Bruemmer F."/>
            <person name="Labrenz M."/>
            <person name="Spormann A.M."/>
            <person name="Op den Camp H."/>
            <person name="Overmann J."/>
            <person name="Amann R."/>
            <person name="Jetten M.S.M."/>
            <person name="Mascher T."/>
            <person name="Medema M.H."/>
            <person name="Devos D.P."/>
            <person name="Kaster A.-K."/>
            <person name="Ovreas L."/>
            <person name="Rohde M."/>
            <person name="Galperin M.Y."/>
            <person name="Jogler C."/>
        </authorList>
    </citation>
    <scope>NUCLEOTIDE SEQUENCE [LARGE SCALE GENOMIC DNA]</scope>
    <source>
        <strain evidence="4 5">Poly30</strain>
    </source>
</reference>
<dbReference type="InterPro" id="IPR012337">
    <property type="entry name" value="RNaseH-like_sf"/>
</dbReference>
<dbReference type="GO" id="GO:0005829">
    <property type="term" value="C:cytosol"/>
    <property type="evidence" value="ECO:0007669"/>
    <property type="project" value="TreeGrafter"/>
</dbReference>
<dbReference type="InterPro" id="IPR006054">
    <property type="entry name" value="DnaQ"/>
</dbReference>
<sequence length="271" mass="29888">MPLDRSIVVVDTETATLSGAPHLLEVGAIRVQDGEVIDQFETLVAPAVEIDEEATAIHGITDEDIRRAPLAKDALTRFTEWVGDDWLCAHNAGFDARVFGFEHARTGAPVPAAPFLCTVKLARRHIPESPDHKLETLCQHLDLDEGVHHRALADAVWAWQVLEECAERAETTSAMELLAQCGTPVTIKGYIPGPARMKPRLRPLQDALRNGDEVTLLYGGGDSGVPSSLEVMPRLLYERHKKSYLEAECLRTGMLKTYLLDRIQKVMAPAL</sequence>
<dbReference type="GO" id="GO:0003887">
    <property type="term" value="F:DNA-directed DNA polymerase activity"/>
    <property type="evidence" value="ECO:0007669"/>
    <property type="project" value="UniProtKB-EC"/>
</dbReference>
<dbReference type="EC" id="2.7.7.7" evidence="4"/>
<dbReference type="Pfam" id="PF00929">
    <property type="entry name" value="RNase_T"/>
    <property type="match status" value="1"/>
</dbReference>
<proteinExistence type="predicted"/>
<comment type="function">
    <text evidence="1">DNA polymerase III is a complex, multichain enzyme responsible for most of the replicative synthesis in bacteria. The epsilon subunit contain the editing function and is a proofreading 3'-5' exonuclease.</text>
</comment>
<accession>A0A518ENH7</accession>
<dbReference type="InterPro" id="IPR026881">
    <property type="entry name" value="WYL_dom"/>
</dbReference>
<keyword evidence="4" id="KW-0808">Transferase</keyword>
<protein>
    <submittedName>
        <fullName evidence="4">DNA polymerase III PolC-type</fullName>
        <ecNumber evidence="4">2.7.7.7</ecNumber>
    </submittedName>
</protein>
<dbReference type="PROSITE" id="PS52050">
    <property type="entry name" value="WYL"/>
    <property type="match status" value="1"/>
</dbReference>
<dbReference type="InterPro" id="IPR036397">
    <property type="entry name" value="RNaseH_sf"/>
</dbReference>
<dbReference type="Gene3D" id="3.30.420.10">
    <property type="entry name" value="Ribonuclease H-like superfamily/Ribonuclease H"/>
    <property type="match status" value="1"/>
</dbReference>
<evidence type="ECO:0000259" key="3">
    <source>
        <dbReference type="SMART" id="SM00479"/>
    </source>
</evidence>
<evidence type="ECO:0000313" key="4">
    <source>
        <dbReference type="EMBL" id="QDV05642.1"/>
    </source>
</evidence>
<dbReference type="PANTHER" id="PTHR30231:SF37">
    <property type="entry name" value="EXODEOXYRIBONUCLEASE 10"/>
    <property type="match status" value="1"/>
</dbReference>